<gene>
    <name evidence="1" type="primary">ORF163325</name>
</gene>
<protein>
    <submittedName>
        <fullName evidence="1">Uncharacterized protein</fullName>
    </submittedName>
</protein>
<name>A0A0B7B454_9EUPU</name>
<accession>A0A0B7B454</accession>
<reference evidence="1" key="1">
    <citation type="submission" date="2014-12" db="EMBL/GenBank/DDBJ databases">
        <title>Insight into the proteome of Arion vulgaris.</title>
        <authorList>
            <person name="Aradska J."/>
            <person name="Bulat T."/>
            <person name="Smidak R."/>
            <person name="Sarate P."/>
            <person name="Gangsoo J."/>
            <person name="Sialana F."/>
            <person name="Bilban M."/>
            <person name="Lubec G."/>
        </authorList>
    </citation>
    <scope>NUCLEOTIDE SEQUENCE</scope>
    <source>
        <tissue evidence="1">Skin</tissue>
    </source>
</reference>
<dbReference type="EMBL" id="HACG01041254">
    <property type="protein sequence ID" value="CEK88119.1"/>
    <property type="molecule type" value="Transcribed_RNA"/>
</dbReference>
<proteinExistence type="predicted"/>
<evidence type="ECO:0000313" key="1">
    <source>
        <dbReference type="EMBL" id="CEK88119.1"/>
    </source>
</evidence>
<dbReference type="AlphaFoldDB" id="A0A0B7B454"/>
<feature type="non-terminal residue" evidence="1">
    <location>
        <position position="1"/>
    </location>
</feature>
<sequence>QSTSIFCFTHFIIIHETNLTQVTNINNYNRLTTNLYRYISAPMINRFSLSTARTHTHRDDMEAVSAFFNILLE</sequence>
<organism evidence="1">
    <name type="scientific">Arion vulgaris</name>
    <dbReference type="NCBI Taxonomy" id="1028688"/>
    <lineage>
        <taxon>Eukaryota</taxon>
        <taxon>Metazoa</taxon>
        <taxon>Spiralia</taxon>
        <taxon>Lophotrochozoa</taxon>
        <taxon>Mollusca</taxon>
        <taxon>Gastropoda</taxon>
        <taxon>Heterobranchia</taxon>
        <taxon>Euthyneura</taxon>
        <taxon>Panpulmonata</taxon>
        <taxon>Eupulmonata</taxon>
        <taxon>Stylommatophora</taxon>
        <taxon>Helicina</taxon>
        <taxon>Arionoidea</taxon>
        <taxon>Arionidae</taxon>
        <taxon>Arion</taxon>
    </lineage>
</organism>